<accession>A0A6A4HZU1</accession>
<protein>
    <submittedName>
        <fullName evidence="1">Uncharacterized protein</fullName>
    </submittedName>
</protein>
<name>A0A6A4HZU1_9AGAR</name>
<reference evidence="1" key="1">
    <citation type="journal article" date="2019" name="Environ. Microbiol.">
        <title>Fungal ecological strategies reflected in gene transcription - a case study of two litter decomposers.</title>
        <authorList>
            <person name="Barbi F."/>
            <person name="Kohler A."/>
            <person name="Barry K."/>
            <person name="Baskaran P."/>
            <person name="Daum C."/>
            <person name="Fauchery L."/>
            <person name="Ihrmark K."/>
            <person name="Kuo A."/>
            <person name="LaButti K."/>
            <person name="Lipzen A."/>
            <person name="Morin E."/>
            <person name="Grigoriev I.V."/>
            <person name="Henrissat B."/>
            <person name="Lindahl B."/>
            <person name="Martin F."/>
        </authorList>
    </citation>
    <scope>NUCLEOTIDE SEQUENCE</scope>
    <source>
        <strain evidence="1">JB14</strain>
    </source>
</reference>
<organism evidence="1 2">
    <name type="scientific">Gymnopus androsaceus JB14</name>
    <dbReference type="NCBI Taxonomy" id="1447944"/>
    <lineage>
        <taxon>Eukaryota</taxon>
        <taxon>Fungi</taxon>
        <taxon>Dikarya</taxon>
        <taxon>Basidiomycota</taxon>
        <taxon>Agaricomycotina</taxon>
        <taxon>Agaricomycetes</taxon>
        <taxon>Agaricomycetidae</taxon>
        <taxon>Agaricales</taxon>
        <taxon>Marasmiineae</taxon>
        <taxon>Omphalotaceae</taxon>
        <taxon>Gymnopus</taxon>
    </lineage>
</organism>
<evidence type="ECO:0000313" key="1">
    <source>
        <dbReference type="EMBL" id="KAE9402115.1"/>
    </source>
</evidence>
<dbReference type="AlphaFoldDB" id="A0A6A4HZU1"/>
<keyword evidence="2" id="KW-1185">Reference proteome</keyword>
<dbReference type="Proteomes" id="UP000799118">
    <property type="component" value="Unassembled WGS sequence"/>
</dbReference>
<evidence type="ECO:0000313" key="2">
    <source>
        <dbReference type="Proteomes" id="UP000799118"/>
    </source>
</evidence>
<dbReference type="OrthoDB" id="3269417at2759"/>
<dbReference type="EMBL" id="ML769438">
    <property type="protein sequence ID" value="KAE9402115.1"/>
    <property type="molecule type" value="Genomic_DNA"/>
</dbReference>
<proteinExistence type="predicted"/>
<gene>
    <name evidence="1" type="ORF">BT96DRAFT_816911</name>
</gene>
<sequence length="53" mass="6037">LVQDFLAQMATWHAYAKLWLHTELTLALFEVATKELGHLFCKIASKTANEFDA</sequence>
<feature type="non-terminal residue" evidence="1">
    <location>
        <position position="1"/>
    </location>
</feature>